<dbReference type="InterPro" id="IPR038390">
    <property type="entry name" value="Metal_Tscrpt_repr_sf"/>
</dbReference>
<organism evidence="1 2">
    <name type="scientific">Candidatus Protoclostridium stercorigallinarum</name>
    <dbReference type="NCBI Taxonomy" id="2838741"/>
    <lineage>
        <taxon>Bacteria</taxon>
        <taxon>Bacillati</taxon>
        <taxon>Bacillota</taxon>
        <taxon>Clostridia</taxon>
        <taxon>Candidatus Protoclostridium</taxon>
    </lineage>
</organism>
<dbReference type="GO" id="GO:0046872">
    <property type="term" value="F:metal ion binding"/>
    <property type="evidence" value="ECO:0007669"/>
    <property type="project" value="InterPro"/>
</dbReference>
<dbReference type="Pfam" id="PF02583">
    <property type="entry name" value="Trns_repr_metal"/>
    <property type="match status" value="1"/>
</dbReference>
<dbReference type="InterPro" id="IPR003735">
    <property type="entry name" value="Metal_Tscrpt_repr"/>
</dbReference>
<sequence length="95" mass="10693">MAKIYDPTDIKNLHNRLNKLMGQMKAIDRMIDEGISSEDLIIQVNSVKSAMHSFGRAVMEKELAESMKKCAEGEDPDTVFAEFRALVGRFSDLSK</sequence>
<proteinExistence type="predicted"/>
<dbReference type="GO" id="GO:0003677">
    <property type="term" value="F:DNA binding"/>
    <property type="evidence" value="ECO:0007669"/>
    <property type="project" value="InterPro"/>
</dbReference>
<protein>
    <submittedName>
        <fullName evidence="1">Metal-sensing transcriptional repressor</fullName>
    </submittedName>
</protein>
<name>A0A9D1Q157_9FIRM</name>
<gene>
    <name evidence="1" type="ORF">H9892_03300</name>
</gene>
<evidence type="ECO:0000313" key="1">
    <source>
        <dbReference type="EMBL" id="HIW02342.1"/>
    </source>
</evidence>
<dbReference type="PANTHER" id="PTHR33677">
    <property type="entry name" value="TRANSCRIPTIONAL REPRESSOR FRMR-RELATED"/>
    <property type="match status" value="1"/>
</dbReference>
<reference evidence="1" key="1">
    <citation type="journal article" date="2021" name="PeerJ">
        <title>Extensive microbial diversity within the chicken gut microbiome revealed by metagenomics and culture.</title>
        <authorList>
            <person name="Gilroy R."/>
            <person name="Ravi A."/>
            <person name="Getino M."/>
            <person name="Pursley I."/>
            <person name="Horton D.L."/>
            <person name="Alikhan N.F."/>
            <person name="Baker D."/>
            <person name="Gharbi K."/>
            <person name="Hall N."/>
            <person name="Watson M."/>
            <person name="Adriaenssens E.M."/>
            <person name="Foster-Nyarko E."/>
            <person name="Jarju S."/>
            <person name="Secka A."/>
            <person name="Antonio M."/>
            <person name="Oren A."/>
            <person name="Chaudhuri R.R."/>
            <person name="La Ragione R."/>
            <person name="Hildebrand F."/>
            <person name="Pallen M.J."/>
        </authorList>
    </citation>
    <scope>NUCLEOTIDE SEQUENCE</scope>
    <source>
        <strain evidence="1">12435</strain>
    </source>
</reference>
<dbReference type="GO" id="GO:0045892">
    <property type="term" value="P:negative regulation of DNA-templated transcription"/>
    <property type="evidence" value="ECO:0007669"/>
    <property type="project" value="UniProtKB-ARBA"/>
</dbReference>
<dbReference type="AlphaFoldDB" id="A0A9D1Q157"/>
<accession>A0A9D1Q157</accession>
<dbReference type="Proteomes" id="UP000823990">
    <property type="component" value="Unassembled WGS sequence"/>
</dbReference>
<reference evidence="1" key="2">
    <citation type="submission" date="2021-04" db="EMBL/GenBank/DDBJ databases">
        <authorList>
            <person name="Gilroy R."/>
        </authorList>
    </citation>
    <scope>NUCLEOTIDE SEQUENCE</scope>
    <source>
        <strain evidence="1">12435</strain>
    </source>
</reference>
<dbReference type="EMBL" id="DXHS01000058">
    <property type="protein sequence ID" value="HIW02342.1"/>
    <property type="molecule type" value="Genomic_DNA"/>
</dbReference>
<evidence type="ECO:0000313" key="2">
    <source>
        <dbReference type="Proteomes" id="UP000823990"/>
    </source>
</evidence>
<comment type="caution">
    <text evidence="1">The sequence shown here is derived from an EMBL/GenBank/DDBJ whole genome shotgun (WGS) entry which is preliminary data.</text>
</comment>
<dbReference type="Gene3D" id="1.20.58.1000">
    <property type="entry name" value="Metal-sensitive repressor, helix protomer"/>
    <property type="match status" value="1"/>
</dbReference>